<dbReference type="InterPro" id="IPR043519">
    <property type="entry name" value="NT_sf"/>
</dbReference>
<dbReference type="Proteomes" id="UP000580250">
    <property type="component" value="Unassembled WGS sequence"/>
</dbReference>
<accession>A0A6V7UTX0</accession>
<proteinExistence type="predicted"/>
<organism evidence="1 2">
    <name type="scientific">Meloidogyne enterolobii</name>
    <name type="common">Root-knot nematode worm</name>
    <name type="synonym">Meloidogyne mayaguensis</name>
    <dbReference type="NCBI Taxonomy" id="390850"/>
    <lineage>
        <taxon>Eukaryota</taxon>
        <taxon>Metazoa</taxon>
        <taxon>Ecdysozoa</taxon>
        <taxon>Nematoda</taxon>
        <taxon>Chromadorea</taxon>
        <taxon>Rhabditida</taxon>
        <taxon>Tylenchina</taxon>
        <taxon>Tylenchomorpha</taxon>
        <taxon>Tylenchoidea</taxon>
        <taxon>Meloidogynidae</taxon>
        <taxon>Meloidogyninae</taxon>
        <taxon>Meloidogyne</taxon>
    </lineage>
</organism>
<dbReference type="AlphaFoldDB" id="A0A6V7UTX0"/>
<evidence type="ECO:0000313" key="1">
    <source>
        <dbReference type="EMBL" id="CAD2165553.1"/>
    </source>
</evidence>
<reference evidence="1 2" key="1">
    <citation type="submission" date="2020-08" db="EMBL/GenBank/DDBJ databases">
        <authorList>
            <person name="Koutsovoulos G."/>
            <person name="Danchin GJ E."/>
        </authorList>
    </citation>
    <scope>NUCLEOTIDE SEQUENCE [LARGE SCALE GENOMIC DNA]</scope>
</reference>
<dbReference type="SUPFAM" id="SSF81301">
    <property type="entry name" value="Nucleotidyltransferase"/>
    <property type="match status" value="1"/>
</dbReference>
<name>A0A6V7UTX0_MELEN</name>
<comment type="caution">
    <text evidence="1">The sequence shown here is derived from an EMBL/GenBank/DDBJ whole genome shotgun (WGS) entry which is preliminary data.</text>
</comment>
<gene>
    <name evidence="1" type="ORF">MENT_LOCUS17245</name>
</gene>
<protein>
    <submittedName>
        <fullName evidence="1">Uncharacterized protein</fullName>
    </submittedName>
</protein>
<evidence type="ECO:0000313" key="2">
    <source>
        <dbReference type="Proteomes" id="UP000580250"/>
    </source>
</evidence>
<dbReference type="EMBL" id="CAJEWN010000111">
    <property type="protein sequence ID" value="CAD2165553.1"/>
    <property type="molecule type" value="Genomic_DNA"/>
</dbReference>
<sequence length="89" mass="10442">MHTNNSKIYPLEETILSFKSIIYGWRPESLILISGSYIFKSLTPESDIDMIVLLPNYEKINEINLQYTNNLVFNEDENSLYNIIRKVII</sequence>